<sequence length="102" mass="11581">MNRPSEVWCTCKGYDTHECAEPLTFMLPRRVINFSEGTGTAQDRLRLLAEEPLSDMSAVVWDQACGLLPSRGHSFSMRSPPSPLTTTNKKRRRTKRPIPEPH</sequence>
<keyword evidence="3" id="KW-1185">Reference proteome</keyword>
<keyword evidence="2" id="KW-0436">Ligase</keyword>
<protein>
    <submittedName>
        <fullName evidence="2">Alanine--tRNA ligase</fullName>
    </submittedName>
</protein>
<proteinExistence type="predicted"/>
<feature type="region of interest" description="Disordered" evidence="1">
    <location>
        <begin position="71"/>
        <end position="102"/>
    </location>
</feature>
<dbReference type="AlphaFoldDB" id="A0A8J4UK67"/>
<evidence type="ECO:0000313" key="2">
    <source>
        <dbReference type="EMBL" id="KAF5899202.1"/>
    </source>
</evidence>
<comment type="caution">
    <text evidence="2">The sequence shown here is derived from an EMBL/GenBank/DDBJ whole genome shotgun (WGS) entry which is preliminary data.</text>
</comment>
<organism evidence="2 3">
    <name type="scientific">Clarias magur</name>
    <name type="common">Asian catfish</name>
    <name type="synonym">Macropteronotus magur</name>
    <dbReference type="NCBI Taxonomy" id="1594786"/>
    <lineage>
        <taxon>Eukaryota</taxon>
        <taxon>Metazoa</taxon>
        <taxon>Chordata</taxon>
        <taxon>Craniata</taxon>
        <taxon>Vertebrata</taxon>
        <taxon>Euteleostomi</taxon>
        <taxon>Actinopterygii</taxon>
        <taxon>Neopterygii</taxon>
        <taxon>Teleostei</taxon>
        <taxon>Ostariophysi</taxon>
        <taxon>Siluriformes</taxon>
        <taxon>Clariidae</taxon>
        <taxon>Clarias</taxon>
    </lineage>
</organism>
<dbReference type="GO" id="GO:0016874">
    <property type="term" value="F:ligase activity"/>
    <property type="evidence" value="ECO:0007669"/>
    <property type="project" value="UniProtKB-KW"/>
</dbReference>
<dbReference type="Proteomes" id="UP000727407">
    <property type="component" value="Unassembled WGS sequence"/>
</dbReference>
<accession>A0A8J4UK67</accession>
<evidence type="ECO:0000313" key="3">
    <source>
        <dbReference type="Proteomes" id="UP000727407"/>
    </source>
</evidence>
<gene>
    <name evidence="2" type="primary">alaS</name>
    <name evidence="2" type="ORF">DAT39_011083</name>
</gene>
<reference evidence="2" key="1">
    <citation type="submission" date="2020-07" db="EMBL/GenBank/DDBJ databases">
        <title>Clarias magur genome sequencing, assembly and annotation.</title>
        <authorList>
            <person name="Kushwaha B."/>
            <person name="Kumar R."/>
            <person name="Das P."/>
            <person name="Joshi C.G."/>
            <person name="Kumar D."/>
            <person name="Nagpure N.S."/>
            <person name="Pandey M."/>
            <person name="Agarwal S."/>
            <person name="Srivastava S."/>
            <person name="Singh M."/>
            <person name="Sahoo L."/>
            <person name="Jayasankar P."/>
            <person name="Meher P.K."/>
            <person name="Koringa P.G."/>
            <person name="Iquebal M.A."/>
            <person name="Das S.P."/>
            <person name="Bit A."/>
            <person name="Patnaik S."/>
            <person name="Patel N."/>
            <person name="Shah T.M."/>
            <person name="Hinsu A."/>
            <person name="Jena J.K."/>
        </authorList>
    </citation>
    <scope>NUCLEOTIDE SEQUENCE</scope>
    <source>
        <strain evidence="2">CIFAMagur01</strain>
        <tissue evidence="2">Testis</tissue>
    </source>
</reference>
<dbReference type="EMBL" id="QNUK01000174">
    <property type="protein sequence ID" value="KAF5899202.1"/>
    <property type="molecule type" value="Genomic_DNA"/>
</dbReference>
<evidence type="ECO:0000256" key="1">
    <source>
        <dbReference type="SAM" id="MobiDB-lite"/>
    </source>
</evidence>
<name>A0A8J4UK67_CLAMG</name>